<dbReference type="OrthoDB" id="368187at2"/>
<sequence>MRKLGIKELLKLKKGDVVSIVGSGGKTSFMYELAKECSFNSKVLVTTSTKIEKPKANEVDYEFYTTKSNEFRNNNGITLIGDYINMENKVVCSEDTMKNYIEKFDYTLIESDGSKRKPLKGWSNNEPVILSKTTKTVGIIPVTVLDLEVNYKNIHRLKEFKKLTNAKEQEKVTLDHLIEIVINPNGLFKNSIGQRILFLNCIEDEKHEELARNLLEKISRENNKFLNKVLGGSIRNSVFFELN</sequence>
<evidence type="ECO:0000313" key="2">
    <source>
        <dbReference type="Proteomes" id="UP000198619"/>
    </source>
</evidence>
<reference evidence="1 2" key="1">
    <citation type="submission" date="2016-10" db="EMBL/GenBank/DDBJ databases">
        <authorList>
            <person name="de Groot N.N."/>
        </authorList>
    </citation>
    <scope>NUCLEOTIDE SEQUENCE [LARGE SCALE GENOMIC DNA]</scope>
    <source>
        <strain evidence="1 2">DSM 12271</strain>
    </source>
</reference>
<accession>A0A1I0YIN4</accession>
<dbReference type="EMBL" id="FOKI01000013">
    <property type="protein sequence ID" value="SFB12208.1"/>
    <property type="molecule type" value="Genomic_DNA"/>
</dbReference>
<dbReference type="STRING" id="84698.SAMN04488528_101311"/>
<dbReference type="Proteomes" id="UP000198619">
    <property type="component" value="Unassembled WGS sequence"/>
</dbReference>
<keyword evidence="2" id="KW-1185">Reference proteome</keyword>
<gene>
    <name evidence="1" type="ORF">SAMN04488528_101311</name>
</gene>
<dbReference type="RefSeq" id="WP_090040958.1">
    <property type="nucleotide sequence ID" value="NZ_FOKI01000013.1"/>
</dbReference>
<name>A0A1I0YIN4_9CLOT</name>
<dbReference type="NCBIfam" id="TIGR03172">
    <property type="entry name" value="selenium cofactor biosynthesis protein YqeC"/>
    <property type="match status" value="1"/>
</dbReference>
<dbReference type="AlphaFoldDB" id="A0A1I0YIN4"/>
<organism evidence="1 2">
    <name type="scientific">Clostridium frigidicarnis</name>
    <dbReference type="NCBI Taxonomy" id="84698"/>
    <lineage>
        <taxon>Bacteria</taxon>
        <taxon>Bacillati</taxon>
        <taxon>Bacillota</taxon>
        <taxon>Clostridia</taxon>
        <taxon>Eubacteriales</taxon>
        <taxon>Clostridiaceae</taxon>
        <taxon>Clostridium</taxon>
    </lineage>
</organism>
<dbReference type="InterPro" id="IPR017587">
    <property type="entry name" value="YqeC"/>
</dbReference>
<evidence type="ECO:0000313" key="1">
    <source>
        <dbReference type="EMBL" id="SFB12208.1"/>
    </source>
</evidence>
<dbReference type="Pfam" id="PF19842">
    <property type="entry name" value="YqeC"/>
    <property type="match status" value="1"/>
</dbReference>
<protein>
    <submittedName>
        <fullName evidence="1">Probable selenium-dependent hydroxylase accessory protein YqeC</fullName>
    </submittedName>
</protein>
<proteinExistence type="predicted"/>